<dbReference type="GO" id="GO:0004252">
    <property type="term" value="F:serine-type endopeptidase activity"/>
    <property type="evidence" value="ECO:0007669"/>
    <property type="project" value="InterPro"/>
</dbReference>
<keyword evidence="5 7" id="KW-1133">Transmembrane helix</keyword>
<gene>
    <name evidence="10" type="ORF">EFY79_20630</name>
</gene>
<evidence type="ECO:0000256" key="5">
    <source>
        <dbReference type="ARBA" id="ARBA00022989"/>
    </source>
</evidence>
<accession>A0A3M9N2X4</accession>
<evidence type="ECO:0000259" key="8">
    <source>
        <dbReference type="Pfam" id="PF01694"/>
    </source>
</evidence>
<proteinExistence type="inferred from homology"/>
<dbReference type="PANTHER" id="PTHR43731:SF14">
    <property type="entry name" value="PRESENILIN-ASSOCIATED RHOMBOID-LIKE PROTEIN, MITOCHONDRIAL"/>
    <property type="match status" value="1"/>
</dbReference>
<dbReference type="Proteomes" id="UP000267223">
    <property type="component" value="Unassembled WGS sequence"/>
</dbReference>
<organism evidence="10 11">
    <name type="scientific">Hanamia caeni</name>
    <dbReference type="NCBI Taxonomy" id="2294116"/>
    <lineage>
        <taxon>Bacteria</taxon>
        <taxon>Pseudomonadati</taxon>
        <taxon>Bacteroidota</taxon>
        <taxon>Chitinophagia</taxon>
        <taxon>Chitinophagales</taxon>
        <taxon>Chitinophagaceae</taxon>
        <taxon>Hanamia</taxon>
    </lineage>
</organism>
<feature type="domain" description="DUF6576" evidence="9">
    <location>
        <begin position="274"/>
        <end position="306"/>
    </location>
</feature>
<dbReference type="InterPro" id="IPR022764">
    <property type="entry name" value="Peptidase_S54_rhomboid_dom"/>
</dbReference>
<dbReference type="Pfam" id="PF20216">
    <property type="entry name" value="DUF6576"/>
    <property type="match status" value="1"/>
</dbReference>
<evidence type="ECO:0000256" key="1">
    <source>
        <dbReference type="ARBA" id="ARBA00004141"/>
    </source>
</evidence>
<dbReference type="SUPFAM" id="SSF144091">
    <property type="entry name" value="Rhomboid-like"/>
    <property type="match status" value="1"/>
</dbReference>
<evidence type="ECO:0000256" key="3">
    <source>
        <dbReference type="ARBA" id="ARBA00022692"/>
    </source>
</evidence>
<dbReference type="GO" id="GO:0006508">
    <property type="term" value="P:proteolysis"/>
    <property type="evidence" value="ECO:0007669"/>
    <property type="project" value="UniProtKB-KW"/>
</dbReference>
<feature type="transmembrane region" description="Helical" evidence="7">
    <location>
        <begin position="21"/>
        <end position="47"/>
    </location>
</feature>
<dbReference type="InterPro" id="IPR035952">
    <property type="entry name" value="Rhomboid-like_sf"/>
</dbReference>
<comment type="similarity">
    <text evidence="2">Belongs to the peptidase S54 family.</text>
</comment>
<dbReference type="InterPro" id="IPR046483">
    <property type="entry name" value="DUF6576"/>
</dbReference>
<protein>
    <submittedName>
        <fullName evidence="10">Rhomboid family intramembrane serine protease</fullName>
    </submittedName>
</protein>
<reference evidence="10 11" key="1">
    <citation type="submission" date="2018-11" db="EMBL/GenBank/DDBJ databases">
        <title>Draft genome sequence of Ferruginibacter sp. BO-59.</title>
        <authorList>
            <person name="Im W.T."/>
        </authorList>
    </citation>
    <scope>NUCLEOTIDE SEQUENCE [LARGE SCALE GENOMIC DNA]</scope>
    <source>
        <strain evidence="10 11">BO-59</strain>
    </source>
</reference>
<dbReference type="GO" id="GO:0016020">
    <property type="term" value="C:membrane"/>
    <property type="evidence" value="ECO:0007669"/>
    <property type="project" value="UniProtKB-SubCell"/>
</dbReference>
<sequence>MGESDRYLDRQLKKIRLGDDNNALIALIGINALLFVSFGLIQVIYYISKSGGTAFQYEILRWFIAPAKLSSLASRPWTVITYMFVHVGFFYTLINMVWLWVFGSILQDLSGNSKIIPVYFYGGIAGAVFFVASSYAFPQLKDQIEYSFMLGGNAGIMAIAVATTTFSPDYRLFRMLNGGIPLWVLTLIYVIIDFTGTADASERIAHLGGGLIGFVFVFSLKRGYDWSGWMNKIYSWCVDLFNPDRPVRQNQKIKEKVFYHTGGQKPFVKRPVITQQRIDEILDKINQKGFNHLSDEEKSILEKASETDF</sequence>
<dbReference type="Gene3D" id="1.20.1540.10">
    <property type="entry name" value="Rhomboid-like"/>
    <property type="match status" value="1"/>
</dbReference>
<feature type="transmembrane region" description="Helical" evidence="7">
    <location>
        <begin position="143"/>
        <end position="163"/>
    </location>
</feature>
<evidence type="ECO:0000256" key="4">
    <source>
        <dbReference type="ARBA" id="ARBA00022801"/>
    </source>
</evidence>
<feature type="transmembrane region" description="Helical" evidence="7">
    <location>
        <begin position="175"/>
        <end position="192"/>
    </location>
</feature>
<evidence type="ECO:0000313" key="11">
    <source>
        <dbReference type="Proteomes" id="UP000267223"/>
    </source>
</evidence>
<feature type="transmembrane region" description="Helical" evidence="7">
    <location>
        <begin position="204"/>
        <end position="220"/>
    </location>
</feature>
<keyword evidence="3 7" id="KW-0812">Transmembrane</keyword>
<dbReference type="OrthoDB" id="680602at2"/>
<comment type="caution">
    <text evidence="10">The sequence shown here is derived from an EMBL/GenBank/DDBJ whole genome shotgun (WGS) entry which is preliminary data.</text>
</comment>
<evidence type="ECO:0000256" key="7">
    <source>
        <dbReference type="SAM" id="Phobius"/>
    </source>
</evidence>
<evidence type="ECO:0000259" key="9">
    <source>
        <dbReference type="Pfam" id="PF20216"/>
    </source>
</evidence>
<name>A0A3M9N2X4_9BACT</name>
<keyword evidence="11" id="KW-1185">Reference proteome</keyword>
<keyword evidence="10" id="KW-0645">Protease</keyword>
<evidence type="ECO:0000256" key="2">
    <source>
        <dbReference type="ARBA" id="ARBA00009045"/>
    </source>
</evidence>
<keyword evidence="6 7" id="KW-0472">Membrane</keyword>
<feature type="transmembrane region" description="Helical" evidence="7">
    <location>
        <begin position="79"/>
        <end position="106"/>
    </location>
</feature>
<dbReference type="EMBL" id="RJJR01000028">
    <property type="protein sequence ID" value="RNI32099.1"/>
    <property type="molecule type" value="Genomic_DNA"/>
</dbReference>
<feature type="transmembrane region" description="Helical" evidence="7">
    <location>
        <begin position="118"/>
        <end position="137"/>
    </location>
</feature>
<comment type="subcellular location">
    <subcellularLocation>
        <location evidence="1">Membrane</location>
        <topology evidence="1">Multi-pass membrane protein</topology>
    </subcellularLocation>
</comment>
<dbReference type="PANTHER" id="PTHR43731">
    <property type="entry name" value="RHOMBOID PROTEASE"/>
    <property type="match status" value="1"/>
</dbReference>
<evidence type="ECO:0000256" key="6">
    <source>
        <dbReference type="ARBA" id="ARBA00023136"/>
    </source>
</evidence>
<dbReference type="Pfam" id="PF01694">
    <property type="entry name" value="Rhomboid"/>
    <property type="match status" value="1"/>
</dbReference>
<feature type="domain" description="Peptidase S54 rhomboid" evidence="8">
    <location>
        <begin position="75"/>
        <end position="220"/>
    </location>
</feature>
<dbReference type="AlphaFoldDB" id="A0A3M9N2X4"/>
<evidence type="ECO:0000313" key="10">
    <source>
        <dbReference type="EMBL" id="RNI32099.1"/>
    </source>
</evidence>
<dbReference type="InterPro" id="IPR050925">
    <property type="entry name" value="Rhomboid_protease_S54"/>
</dbReference>
<dbReference type="RefSeq" id="WP_123122657.1">
    <property type="nucleotide sequence ID" value="NZ_RJJR01000028.1"/>
</dbReference>
<keyword evidence="4" id="KW-0378">Hydrolase</keyword>